<dbReference type="Gene3D" id="3.80.10.10">
    <property type="entry name" value="Ribonuclease Inhibitor"/>
    <property type="match status" value="2"/>
</dbReference>
<evidence type="ECO:0000256" key="1">
    <source>
        <dbReference type="ARBA" id="ARBA00022468"/>
    </source>
</evidence>
<dbReference type="Pfam" id="PF13516">
    <property type="entry name" value="LRR_6"/>
    <property type="match status" value="2"/>
</dbReference>
<organism evidence="4 5">
    <name type="scientific">Cylindrobasidium torrendii FP15055 ss-10</name>
    <dbReference type="NCBI Taxonomy" id="1314674"/>
    <lineage>
        <taxon>Eukaryota</taxon>
        <taxon>Fungi</taxon>
        <taxon>Dikarya</taxon>
        <taxon>Basidiomycota</taxon>
        <taxon>Agaricomycotina</taxon>
        <taxon>Agaricomycetes</taxon>
        <taxon>Agaricomycetidae</taxon>
        <taxon>Agaricales</taxon>
        <taxon>Marasmiineae</taxon>
        <taxon>Physalacriaceae</taxon>
        <taxon>Cylindrobasidium</taxon>
    </lineage>
</organism>
<gene>
    <name evidence="4" type="ORF">CYLTODRAFT_388187</name>
</gene>
<dbReference type="GO" id="GO:0005096">
    <property type="term" value="F:GTPase activator activity"/>
    <property type="evidence" value="ECO:0007669"/>
    <property type="project" value="UniProtKB-KW"/>
</dbReference>
<dbReference type="AlphaFoldDB" id="A0A0D7BQY0"/>
<sequence length="393" mass="42817">MDFFASLTGSSRGRPLGSSRGYVDLMDASLTSVEGAQVIINHITSQSTVTKLILGHNHLGDAGCLVLFRFLASPAGRVYPIAEISLNANDIGDKGLLALAGYLKGNVHLRELFLQNNLFGGDATTIRMFAAAINKSKLESLSLTTNPSLSDTFAASFFPSLDATTLRELHISAVELTHLSAPSMVDFITSRRCRLTTLKCNGNNLGYDGVTSLIKAIDRFNYSLTSVELLSNQCTEDEDVSRDDWMAAETALRGILARNSTLKPQLQKEAVQLLRYARQVLLHPSKTSLPAELLQHILGFLAPDLSLRQRINVLNYASAKGTLPALSVRERAACVSSAFSTFGTLWRVNDNSPNHDGNCTSCSGSLVCQREVQRQRWLDQVDCASWDPHLGDA</sequence>
<dbReference type="GO" id="GO:0006913">
    <property type="term" value="P:nucleocytoplasmic transport"/>
    <property type="evidence" value="ECO:0007669"/>
    <property type="project" value="TreeGrafter"/>
</dbReference>
<dbReference type="OrthoDB" id="120976at2759"/>
<proteinExistence type="predicted"/>
<evidence type="ECO:0000313" key="4">
    <source>
        <dbReference type="EMBL" id="KIY72645.1"/>
    </source>
</evidence>
<dbReference type="InterPro" id="IPR001611">
    <property type="entry name" value="Leu-rich_rpt"/>
</dbReference>
<dbReference type="GO" id="GO:0005634">
    <property type="term" value="C:nucleus"/>
    <property type="evidence" value="ECO:0007669"/>
    <property type="project" value="TreeGrafter"/>
</dbReference>
<dbReference type="PANTHER" id="PTHR24113">
    <property type="entry name" value="RAN GTPASE-ACTIVATING PROTEIN 1"/>
    <property type="match status" value="1"/>
</dbReference>
<accession>A0A0D7BQY0</accession>
<dbReference type="STRING" id="1314674.A0A0D7BQY0"/>
<dbReference type="SUPFAM" id="SSF52047">
    <property type="entry name" value="RNI-like"/>
    <property type="match status" value="1"/>
</dbReference>
<dbReference type="PANTHER" id="PTHR24113:SF12">
    <property type="entry name" value="RAN GTPASE-ACTIVATING PROTEIN 1"/>
    <property type="match status" value="1"/>
</dbReference>
<dbReference type="GO" id="GO:0048471">
    <property type="term" value="C:perinuclear region of cytoplasm"/>
    <property type="evidence" value="ECO:0007669"/>
    <property type="project" value="TreeGrafter"/>
</dbReference>
<dbReference type="EMBL" id="KN880441">
    <property type="protein sequence ID" value="KIY72645.1"/>
    <property type="molecule type" value="Genomic_DNA"/>
</dbReference>
<keyword evidence="1" id="KW-0343">GTPase activation</keyword>
<dbReference type="SMART" id="SM00368">
    <property type="entry name" value="LRR_RI"/>
    <property type="match status" value="4"/>
</dbReference>
<evidence type="ECO:0000256" key="2">
    <source>
        <dbReference type="ARBA" id="ARBA00022614"/>
    </source>
</evidence>
<dbReference type="InterPro" id="IPR032675">
    <property type="entry name" value="LRR_dom_sf"/>
</dbReference>
<dbReference type="Proteomes" id="UP000054007">
    <property type="component" value="Unassembled WGS sequence"/>
</dbReference>
<keyword evidence="3" id="KW-0677">Repeat</keyword>
<evidence type="ECO:0000313" key="5">
    <source>
        <dbReference type="Proteomes" id="UP000054007"/>
    </source>
</evidence>
<dbReference type="GO" id="GO:0005829">
    <property type="term" value="C:cytosol"/>
    <property type="evidence" value="ECO:0007669"/>
    <property type="project" value="TreeGrafter"/>
</dbReference>
<dbReference type="InterPro" id="IPR027038">
    <property type="entry name" value="RanGap"/>
</dbReference>
<reference evidence="4 5" key="1">
    <citation type="journal article" date="2015" name="Fungal Genet. Biol.">
        <title>Evolution of novel wood decay mechanisms in Agaricales revealed by the genome sequences of Fistulina hepatica and Cylindrobasidium torrendii.</title>
        <authorList>
            <person name="Floudas D."/>
            <person name="Held B.W."/>
            <person name="Riley R."/>
            <person name="Nagy L.G."/>
            <person name="Koehler G."/>
            <person name="Ransdell A.S."/>
            <person name="Younus H."/>
            <person name="Chow J."/>
            <person name="Chiniquy J."/>
            <person name="Lipzen A."/>
            <person name="Tritt A."/>
            <person name="Sun H."/>
            <person name="Haridas S."/>
            <person name="LaButti K."/>
            <person name="Ohm R.A."/>
            <person name="Kues U."/>
            <person name="Blanchette R.A."/>
            <person name="Grigoriev I.V."/>
            <person name="Minto R.E."/>
            <person name="Hibbett D.S."/>
        </authorList>
    </citation>
    <scope>NUCLEOTIDE SEQUENCE [LARGE SCALE GENOMIC DNA]</scope>
    <source>
        <strain evidence="4 5">FP15055 ss-10</strain>
    </source>
</reference>
<keyword evidence="5" id="KW-1185">Reference proteome</keyword>
<name>A0A0D7BQY0_9AGAR</name>
<evidence type="ECO:0000256" key="3">
    <source>
        <dbReference type="ARBA" id="ARBA00022737"/>
    </source>
</evidence>
<keyword evidence="2" id="KW-0433">Leucine-rich repeat</keyword>
<dbReference type="GO" id="GO:0031267">
    <property type="term" value="F:small GTPase binding"/>
    <property type="evidence" value="ECO:0007669"/>
    <property type="project" value="TreeGrafter"/>
</dbReference>
<protein>
    <submittedName>
        <fullName evidence="4">RNI-like protein</fullName>
    </submittedName>
</protein>